<feature type="non-terminal residue" evidence="2">
    <location>
        <position position="191"/>
    </location>
</feature>
<reference evidence="2" key="1">
    <citation type="submission" date="2013-08" db="EMBL/GenBank/DDBJ databases">
        <authorList>
            <person name="Mendez C."/>
            <person name="Richter M."/>
            <person name="Ferrer M."/>
            <person name="Sanchez J."/>
        </authorList>
    </citation>
    <scope>NUCLEOTIDE SEQUENCE</scope>
</reference>
<accession>T1A5G1</accession>
<dbReference type="Pfam" id="PF08751">
    <property type="entry name" value="TrwC"/>
    <property type="match status" value="1"/>
</dbReference>
<dbReference type="SUPFAM" id="SSF55464">
    <property type="entry name" value="Origin of replication-binding domain, RBD-like"/>
    <property type="match status" value="1"/>
</dbReference>
<protein>
    <submittedName>
        <fullName evidence="2">Conjugative relaxase domain protein</fullName>
    </submittedName>
</protein>
<name>T1A5G1_9ZZZZ</name>
<dbReference type="AlphaFoldDB" id="T1A5G1"/>
<dbReference type="EMBL" id="AUZZ01008848">
    <property type="protein sequence ID" value="EQD36109.1"/>
    <property type="molecule type" value="Genomic_DNA"/>
</dbReference>
<evidence type="ECO:0000313" key="2">
    <source>
        <dbReference type="EMBL" id="EQD36109.1"/>
    </source>
</evidence>
<evidence type="ECO:0000259" key="1">
    <source>
        <dbReference type="Pfam" id="PF08751"/>
    </source>
</evidence>
<reference evidence="2" key="2">
    <citation type="journal article" date="2014" name="ISME J.">
        <title>Microbial stratification in low pH oxic and suboxic macroscopic growths along an acid mine drainage.</title>
        <authorList>
            <person name="Mendez-Garcia C."/>
            <person name="Mesa V."/>
            <person name="Sprenger R.R."/>
            <person name="Richter M."/>
            <person name="Diez M.S."/>
            <person name="Solano J."/>
            <person name="Bargiela R."/>
            <person name="Golyshina O.V."/>
            <person name="Manteca A."/>
            <person name="Ramos J.L."/>
            <person name="Gallego J.R."/>
            <person name="Llorente I."/>
            <person name="Martins Dos Santos V.A."/>
            <person name="Jensen O.N."/>
            <person name="Pelaez A.I."/>
            <person name="Sanchez J."/>
            <person name="Ferrer M."/>
        </authorList>
    </citation>
    <scope>NUCLEOTIDE SEQUENCE</scope>
</reference>
<organism evidence="2">
    <name type="scientific">mine drainage metagenome</name>
    <dbReference type="NCBI Taxonomy" id="410659"/>
    <lineage>
        <taxon>unclassified sequences</taxon>
        <taxon>metagenomes</taxon>
        <taxon>ecological metagenomes</taxon>
    </lineage>
</organism>
<proteinExistence type="predicted"/>
<comment type="caution">
    <text evidence="2">The sequence shown here is derived from an EMBL/GenBank/DDBJ whole genome shotgun (WGS) entry which is preliminary data.</text>
</comment>
<gene>
    <name evidence="2" type="ORF">B2A_12266</name>
</gene>
<dbReference type="InterPro" id="IPR014862">
    <property type="entry name" value="TrwC"/>
</dbReference>
<feature type="domain" description="TrwC relaxase" evidence="1">
    <location>
        <begin position="11"/>
        <end position="187"/>
    </location>
</feature>
<sequence length="191" mass="21181">MISVDKIKNAEKAADYYGRLDDYYREHGQAPAEIAGKGAEFLGIAGAVTDSRDDAARVKAFGEVLAGRINGVQVGDAANRVAGWDMTIQAPKSFSIAAAHDPRLRDVFDAAERRVFSHLEKHGIQTRQRNGAGGYEWHQADVVAMCARHTTNRNQDEHWHSHIAMASAVHDRVTGDWRSLDARELYAIRNE</sequence>
<dbReference type="NCBIfam" id="NF041492">
    <property type="entry name" value="MobF"/>
    <property type="match status" value="1"/>
</dbReference>